<protein>
    <submittedName>
        <fullName evidence="2">Uncharacterized protein</fullName>
    </submittedName>
</protein>
<name>A0A3R7PSL5_PENVA</name>
<gene>
    <name evidence="2" type="ORF">C7M84_005717</name>
</gene>
<sequence length="426" mass="47195">MYEIPLSRGFPGWAAEVTPAGGEARTRVRHPRGSFGEGSCNLCRGSIPSSLDGLRDLFRNRVFPPRRSLTRRRTGDLSRPYAIGRWTNCSRILVKDMATYRERKIRHDDTKTTKRNPNKAKHSPPAPSLSGQYGSRCFHRPQTKAHTTAYRSRSPAGNRLSPYAGSCLRITGPAGQRPRCCVASGARSVGGDIEIRIKQRLLAVLCACQRRIRSRLTTVLPGTVISVAKPPPPLVFRNFAPKTRLLGRLREEKKGRPDLFFSRNDLLCHELNLYTARQGIRGQHDTELKCNKLRPAYIAVYEQIHKGSDIARSSPLLCSGEKRKSGCGSNVISNSYFFLPPPHYLISSPPHLPPDSISLCSFVPPSPPLNFSFQFSSLSLSLGLLMFLCASTPPSSQPKQDDGVLSKEASQFRLVMPGATNFACLI</sequence>
<evidence type="ECO:0000313" key="3">
    <source>
        <dbReference type="Proteomes" id="UP000283509"/>
    </source>
</evidence>
<accession>A0A3R7PSL5</accession>
<reference evidence="2 3" key="1">
    <citation type="submission" date="2018-04" db="EMBL/GenBank/DDBJ databases">
        <authorList>
            <person name="Zhang X."/>
            <person name="Yuan J."/>
            <person name="Li F."/>
            <person name="Xiang J."/>
        </authorList>
    </citation>
    <scope>NUCLEOTIDE SEQUENCE [LARGE SCALE GENOMIC DNA]</scope>
    <source>
        <tissue evidence="2">Muscle</tissue>
    </source>
</reference>
<comment type="caution">
    <text evidence="2">The sequence shown here is derived from an EMBL/GenBank/DDBJ whole genome shotgun (WGS) entry which is preliminary data.</text>
</comment>
<evidence type="ECO:0000256" key="1">
    <source>
        <dbReference type="SAM" id="MobiDB-lite"/>
    </source>
</evidence>
<dbReference type="AlphaFoldDB" id="A0A3R7PSL5"/>
<organism evidence="2 3">
    <name type="scientific">Penaeus vannamei</name>
    <name type="common">Whiteleg shrimp</name>
    <name type="synonym">Litopenaeus vannamei</name>
    <dbReference type="NCBI Taxonomy" id="6689"/>
    <lineage>
        <taxon>Eukaryota</taxon>
        <taxon>Metazoa</taxon>
        <taxon>Ecdysozoa</taxon>
        <taxon>Arthropoda</taxon>
        <taxon>Crustacea</taxon>
        <taxon>Multicrustacea</taxon>
        <taxon>Malacostraca</taxon>
        <taxon>Eumalacostraca</taxon>
        <taxon>Eucarida</taxon>
        <taxon>Decapoda</taxon>
        <taxon>Dendrobranchiata</taxon>
        <taxon>Penaeoidea</taxon>
        <taxon>Penaeidae</taxon>
        <taxon>Penaeus</taxon>
    </lineage>
</organism>
<reference evidence="2 3" key="2">
    <citation type="submission" date="2019-01" db="EMBL/GenBank/DDBJ databases">
        <title>The decoding of complex shrimp genome reveals the adaptation for benthos swimmer, frequently molting mechanism and breeding impact on genome.</title>
        <authorList>
            <person name="Sun Y."/>
            <person name="Gao Y."/>
            <person name="Yu Y."/>
        </authorList>
    </citation>
    <scope>NUCLEOTIDE SEQUENCE [LARGE SCALE GENOMIC DNA]</scope>
    <source>
        <tissue evidence="2">Muscle</tissue>
    </source>
</reference>
<feature type="region of interest" description="Disordered" evidence="1">
    <location>
        <begin position="103"/>
        <end position="133"/>
    </location>
</feature>
<proteinExistence type="predicted"/>
<evidence type="ECO:0000313" key="2">
    <source>
        <dbReference type="EMBL" id="ROT75738.1"/>
    </source>
</evidence>
<dbReference type="EMBL" id="QCYY01001738">
    <property type="protein sequence ID" value="ROT75738.1"/>
    <property type="molecule type" value="Genomic_DNA"/>
</dbReference>
<dbReference type="Proteomes" id="UP000283509">
    <property type="component" value="Unassembled WGS sequence"/>
</dbReference>
<keyword evidence="3" id="KW-1185">Reference proteome</keyword>
<feature type="compositionally biased region" description="Basic residues" evidence="1">
    <location>
        <begin position="113"/>
        <end position="122"/>
    </location>
</feature>
<feature type="compositionally biased region" description="Basic and acidic residues" evidence="1">
    <location>
        <begin position="103"/>
        <end position="112"/>
    </location>
</feature>